<keyword evidence="1" id="KW-0812">Transmembrane</keyword>
<keyword evidence="2" id="KW-1185">Reference proteome</keyword>
<feature type="transmembrane region" description="Helical" evidence="1">
    <location>
        <begin position="12"/>
        <end position="32"/>
    </location>
</feature>
<dbReference type="AlphaFoldDB" id="A0A1I8B008"/>
<dbReference type="Proteomes" id="UP000095281">
    <property type="component" value="Unplaced"/>
</dbReference>
<dbReference type="Pfam" id="PF10317">
    <property type="entry name" value="7TM_GPCR_Srd"/>
    <property type="match status" value="1"/>
</dbReference>
<keyword evidence="1" id="KW-1133">Transmembrane helix</keyword>
<organism evidence="2 3">
    <name type="scientific">Meloidogyne hapla</name>
    <name type="common">Root-knot nematode worm</name>
    <dbReference type="NCBI Taxonomy" id="6305"/>
    <lineage>
        <taxon>Eukaryota</taxon>
        <taxon>Metazoa</taxon>
        <taxon>Ecdysozoa</taxon>
        <taxon>Nematoda</taxon>
        <taxon>Chromadorea</taxon>
        <taxon>Rhabditida</taxon>
        <taxon>Tylenchina</taxon>
        <taxon>Tylenchomorpha</taxon>
        <taxon>Tylenchoidea</taxon>
        <taxon>Meloidogynidae</taxon>
        <taxon>Meloidogyninae</taxon>
        <taxon>Meloidogyne</taxon>
    </lineage>
</organism>
<keyword evidence="1" id="KW-0472">Membrane</keyword>
<dbReference type="WBParaSite" id="MhA1_Contig1121.frz3.gene12">
    <property type="protein sequence ID" value="MhA1_Contig1121.frz3.gene12"/>
    <property type="gene ID" value="MhA1_Contig1121.frz3.gene12"/>
</dbReference>
<evidence type="ECO:0000313" key="3">
    <source>
        <dbReference type="WBParaSite" id="MhA1_Contig1121.frz3.gene12"/>
    </source>
</evidence>
<sequence length="86" mass="10072">MKEMQVYSKILLQTCFVDIIAICIFVVVQPVYLSDNGTGTVWNYGPLHFLPNPWQCLFLCVNFFMGRFTAMNVSTLFIYRYFVVVR</sequence>
<protein>
    <submittedName>
        <fullName evidence="3">7TM_GPCR_Srx domain-containing protein</fullName>
    </submittedName>
</protein>
<name>A0A1I8B008_MELHA</name>
<feature type="transmembrane region" description="Helical" evidence="1">
    <location>
        <begin position="52"/>
        <end position="79"/>
    </location>
</feature>
<proteinExistence type="predicted"/>
<evidence type="ECO:0000256" key="1">
    <source>
        <dbReference type="SAM" id="Phobius"/>
    </source>
</evidence>
<dbReference type="InterPro" id="IPR019421">
    <property type="entry name" value="7TM_GPCR_serpentine_rcpt_Srd"/>
</dbReference>
<accession>A0A1I8B008</accession>
<evidence type="ECO:0000313" key="2">
    <source>
        <dbReference type="Proteomes" id="UP000095281"/>
    </source>
</evidence>
<reference evidence="3" key="1">
    <citation type="submission" date="2016-11" db="UniProtKB">
        <authorList>
            <consortium name="WormBaseParasite"/>
        </authorList>
    </citation>
    <scope>IDENTIFICATION</scope>
</reference>